<dbReference type="AlphaFoldDB" id="A0A3M2RBN9"/>
<gene>
    <name evidence="2" type="ORF">DOQ08_02176</name>
</gene>
<reference evidence="2 3" key="1">
    <citation type="submission" date="2018-08" db="EMBL/GenBank/DDBJ databases">
        <title>Whole Genome Sequence of the Moderate Halophilic Marine Bacterium Marinobacter litoralis Sw-45.</title>
        <authorList>
            <person name="Musa H."/>
        </authorList>
    </citation>
    <scope>NUCLEOTIDE SEQUENCE [LARGE SCALE GENOMIC DNA]</scope>
    <source>
        <strain evidence="2 3">Sw-45</strain>
    </source>
</reference>
<dbReference type="EMBL" id="QMDL01000003">
    <property type="protein sequence ID" value="RMJ02712.1"/>
    <property type="molecule type" value="Genomic_DNA"/>
</dbReference>
<evidence type="ECO:0008006" key="4">
    <source>
        <dbReference type="Google" id="ProtNLM"/>
    </source>
</evidence>
<comment type="caution">
    <text evidence="2">The sequence shown here is derived from an EMBL/GenBank/DDBJ whole genome shotgun (WGS) entry which is preliminary data.</text>
</comment>
<feature type="transmembrane region" description="Helical" evidence="1">
    <location>
        <begin position="60"/>
        <end position="88"/>
    </location>
</feature>
<keyword evidence="3" id="KW-1185">Reference proteome</keyword>
<dbReference type="RefSeq" id="WP_227537601.1">
    <property type="nucleotide sequence ID" value="NZ_QMDL01000003.1"/>
</dbReference>
<dbReference type="InterPro" id="IPR016024">
    <property type="entry name" value="ARM-type_fold"/>
</dbReference>
<dbReference type="Gene3D" id="1.25.10.10">
    <property type="entry name" value="Leucine-rich Repeat Variant"/>
    <property type="match status" value="1"/>
</dbReference>
<keyword evidence="1" id="KW-0472">Membrane</keyword>
<proteinExistence type="predicted"/>
<evidence type="ECO:0000256" key="1">
    <source>
        <dbReference type="SAM" id="Phobius"/>
    </source>
</evidence>
<evidence type="ECO:0000313" key="2">
    <source>
        <dbReference type="EMBL" id="RMJ02712.1"/>
    </source>
</evidence>
<keyword evidence="1" id="KW-1133">Transmembrane helix</keyword>
<dbReference type="SUPFAM" id="SSF48371">
    <property type="entry name" value="ARM repeat"/>
    <property type="match status" value="1"/>
</dbReference>
<keyword evidence="1" id="KW-0812">Transmembrane</keyword>
<protein>
    <recommendedName>
        <fullName evidence="4">Polysaccharide biosynthesis protein</fullName>
    </recommendedName>
</protein>
<sequence length="327" mass="36672">MSGWLISLGLTLEAGGLAALFTELPSLLALSAYLTAHALATLVFTVVCLPLLPASYRRKLVLAGIFLFTLQFAMPVIGTIGVFTGILLPLRLPRAEQHNPWQETDIPELPYRPMDMDDQLGFSDGGLREVLREASSSEKRLKALLASRQLSDQEAVDVLKEALKDPSDDIRLLAYSMLEQKEKQLATRAQELKRLLDNPDHPDRHRLTRRLAHTWWEIAYLGLAQGGLKQYYLENARHLLVQLTEAKSFHNDWRLLGRIELALGHVEAANNAFEASLANGAPPELIYPYLAEVAFLARDFQKVRFHLANCSRFGPSAPVKELMEGWL</sequence>
<feature type="transmembrane region" description="Helical" evidence="1">
    <location>
        <begin position="28"/>
        <end position="53"/>
    </location>
</feature>
<dbReference type="InterPro" id="IPR011989">
    <property type="entry name" value="ARM-like"/>
</dbReference>
<name>A0A3M2RBN9_9GAMM</name>
<accession>A0A3M2RBN9</accession>
<evidence type="ECO:0000313" key="3">
    <source>
        <dbReference type="Proteomes" id="UP000265903"/>
    </source>
</evidence>
<dbReference type="Proteomes" id="UP000265903">
    <property type="component" value="Unassembled WGS sequence"/>
</dbReference>
<organism evidence="2 3">
    <name type="scientific">Marinobacter litoralis</name>
    <dbReference type="NCBI Taxonomy" id="187981"/>
    <lineage>
        <taxon>Bacteria</taxon>
        <taxon>Pseudomonadati</taxon>
        <taxon>Pseudomonadota</taxon>
        <taxon>Gammaproteobacteria</taxon>
        <taxon>Pseudomonadales</taxon>
        <taxon>Marinobacteraceae</taxon>
        <taxon>Marinobacter</taxon>
    </lineage>
</organism>